<keyword evidence="2" id="KW-0472">Membrane</keyword>
<accession>A0A6P4DZS7</accession>
<feature type="transmembrane region" description="Helical" evidence="2">
    <location>
        <begin position="49"/>
        <end position="71"/>
    </location>
</feature>
<evidence type="ECO:0000256" key="2">
    <source>
        <dbReference type="SAM" id="Phobius"/>
    </source>
</evidence>
<proteinExistence type="predicted"/>
<evidence type="ECO:0000256" key="1">
    <source>
        <dbReference type="SAM" id="MobiDB-lite"/>
    </source>
</evidence>
<dbReference type="RefSeq" id="XP_016969614.2">
    <property type="nucleotide sequence ID" value="XM_017114125.2"/>
</dbReference>
<keyword evidence="2" id="KW-1133">Transmembrane helix</keyword>
<organism evidence="3">
    <name type="scientific">Drosophila rhopaloa</name>
    <name type="common">Fruit fly</name>
    <dbReference type="NCBI Taxonomy" id="1041015"/>
    <lineage>
        <taxon>Eukaryota</taxon>
        <taxon>Metazoa</taxon>
        <taxon>Ecdysozoa</taxon>
        <taxon>Arthropoda</taxon>
        <taxon>Hexapoda</taxon>
        <taxon>Insecta</taxon>
        <taxon>Pterygota</taxon>
        <taxon>Neoptera</taxon>
        <taxon>Endopterygota</taxon>
        <taxon>Diptera</taxon>
        <taxon>Brachycera</taxon>
        <taxon>Muscomorpha</taxon>
        <taxon>Ephydroidea</taxon>
        <taxon>Drosophilidae</taxon>
        <taxon>Drosophila</taxon>
        <taxon>Sophophora</taxon>
    </lineage>
</organism>
<sequence length="182" mass="20786">MFRSFSVLMFNTSETEANLFGMADDVYNTIEIFKEAARFEAKIARPFKMVSNIIDCLVFMAVALIVVAFIMHDRIVVFRKLAKISRHRSQKIAVKEKKIPTPRKASSTSHLKSCNENDEEPAEDDGNSIRTGVDDEDAITLQPSDHGEIRENTMVGTPKWAFNWLSTLRNKDFGSIYDGWFR</sequence>
<dbReference type="RefSeq" id="XP_016969614.1">
    <property type="nucleotide sequence ID" value="XM_017114125.1"/>
</dbReference>
<dbReference type="AlphaFoldDB" id="A0A6P4DZS7"/>
<reference evidence="3" key="1">
    <citation type="submission" date="2025-08" db="UniProtKB">
        <authorList>
            <consortium name="RefSeq"/>
        </authorList>
    </citation>
    <scope>IDENTIFICATION</scope>
</reference>
<dbReference type="OrthoDB" id="7863285at2759"/>
<dbReference type="GeneID" id="108037536"/>
<evidence type="ECO:0000313" key="3">
    <source>
        <dbReference type="RefSeq" id="XP_016969614.1"/>
    </source>
</evidence>
<feature type="compositionally biased region" description="Polar residues" evidence="1">
    <location>
        <begin position="104"/>
        <end position="114"/>
    </location>
</feature>
<gene>
    <name evidence="3" type="primary">LOC108037536</name>
</gene>
<keyword evidence="2" id="KW-0812">Transmembrane</keyword>
<name>A0A6P4DZS7_DRORH</name>
<protein>
    <submittedName>
        <fullName evidence="3">Uncharacterized protein LOC108037536</fullName>
    </submittedName>
</protein>
<feature type="compositionally biased region" description="Acidic residues" evidence="1">
    <location>
        <begin position="116"/>
        <end position="126"/>
    </location>
</feature>
<feature type="region of interest" description="Disordered" evidence="1">
    <location>
        <begin position="95"/>
        <end position="152"/>
    </location>
</feature>